<comment type="caution">
    <text evidence="1">The sequence shown here is derived from an EMBL/GenBank/DDBJ whole genome shotgun (WGS) entry which is preliminary data.</text>
</comment>
<proteinExistence type="predicted"/>
<feature type="non-terminal residue" evidence="1">
    <location>
        <position position="1"/>
    </location>
</feature>
<dbReference type="InterPro" id="IPR029063">
    <property type="entry name" value="SAM-dependent_MTases_sf"/>
</dbReference>
<accession>X0V2R4</accession>
<dbReference type="EMBL" id="BARS01028300">
    <property type="protein sequence ID" value="GAG06818.1"/>
    <property type="molecule type" value="Genomic_DNA"/>
</dbReference>
<dbReference type="SUPFAM" id="SSF53335">
    <property type="entry name" value="S-adenosyl-L-methionine-dependent methyltransferases"/>
    <property type="match status" value="1"/>
</dbReference>
<organism evidence="1">
    <name type="scientific">marine sediment metagenome</name>
    <dbReference type="NCBI Taxonomy" id="412755"/>
    <lineage>
        <taxon>unclassified sequences</taxon>
        <taxon>metagenomes</taxon>
        <taxon>ecological metagenomes</taxon>
    </lineage>
</organism>
<protein>
    <recommendedName>
        <fullName evidence="2">DNA methylase N-4/N-6 domain-containing protein</fullName>
    </recommendedName>
</protein>
<sequence>KLPSSLKQFNQSSVLTINEWLNLLEDIFSICYRKLIPKKNLIVFIGNMYRTMPEMIDGRKEKIGRYLMLSSKVAKVLLNIGYKFESEILWYSPDKALHVFGYPFSYIPSVVHQSILVFRK</sequence>
<dbReference type="Gene3D" id="3.40.50.150">
    <property type="entry name" value="Vaccinia Virus protein VP39"/>
    <property type="match status" value="1"/>
</dbReference>
<evidence type="ECO:0008006" key="2">
    <source>
        <dbReference type="Google" id="ProtNLM"/>
    </source>
</evidence>
<reference evidence="1" key="1">
    <citation type="journal article" date="2014" name="Front. Microbiol.">
        <title>High frequency of phylogenetically diverse reductive dehalogenase-homologous genes in deep subseafloor sedimentary metagenomes.</title>
        <authorList>
            <person name="Kawai M."/>
            <person name="Futagami T."/>
            <person name="Toyoda A."/>
            <person name="Takaki Y."/>
            <person name="Nishi S."/>
            <person name="Hori S."/>
            <person name="Arai W."/>
            <person name="Tsubouchi T."/>
            <person name="Morono Y."/>
            <person name="Uchiyama I."/>
            <person name="Ito T."/>
            <person name="Fujiyama A."/>
            <person name="Inagaki F."/>
            <person name="Takami H."/>
        </authorList>
    </citation>
    <scope>NUCLEOTIDE SEQUENCE</scope>
    <source>
        <strain evidence="1">Expedition CK06-06</strain>
    </source>
</reference>
<dbReference type="AlphaFoldDB" id="X0V2R4"/>
<name>X0V2R4_9ZZZZ</name>
<evidence type="ECO:0000313" key="1">
    <source>
        <dbReference type="EMBL" id="GAG06818.1"/>
    </source>
</evidence>
<gene>
    <name evidence="1" type="ORF">S01H1_44367</name>
</gene>